<feature type="compositionally biased region" description="Polar residues" evidence="4">
    <location>
        <begin position="370"/>
        <end position="379"/>
    </location>
</feature>
<feature type="region of interest" description="Disordered" evidence="4">
    <location>
        <begin position="470"/>
        <end position="495"/>
    </location>
</feature>
<dbReference type="EMBL" id="KV417490">
    <property type="protein sequence ID" value="KZP31208.1"/>
    <property type="molecule type" value="Genomic_DNA"/>
</dbReference>
<feature type="region of interest" description="Disordered" evidence="4">
    <location>
        <begin position="285"/>
        <end position="329"/>
    </location>
</feature>
<dbReference type="AlphaFoldDB" id="A0A166U1B8"/>
<organism evidence="5 6">
    <name type="scientific">Athelia psychrophila</name>
    <dbReference type="NCBI Taxonomy" id="1759441"/>
    <lineage>
        <taxon>Eukaryota</taxon>
        <taxon>Fungi</taxon>
        <taxon>Dikarya</taxon>
        <taxon>Basidiomycota</taxon>
        <taxon>Agaricomycotina</taxon>
        <taxon>Agaricomycetes</taxon>
        <taxon>Agaricomycetidae</taxon>
        <taxon>Atheliales</taxon>
        <taxon>Atheliaceae</taxon>
        <taxon>Athelia</taxon>
    </lineage>
</organism>
<evidence type="ECO:0000313" key="5">
    <source>
        <dbReference type="EMBL" id="KZP31208.1"/>
    </source>
</evidence>
<reference evidence="5 6" key="1">
    <citation type="journal article" date="2016" name="Mol. Biol. Evol.">
        <title>Comparative Genomics of Early-Diverging Mushroom-Forming Fungi Provides Insights into the Origins of Lignocellulose Decay Capabilities.</title>
        <authorList>
            <person name="Nagy L.G."/>
            <person name="Riley R."/>
            <person name="Tritt A."/>
            <person name="Adam C."/>
            <person name="Daum C."/>
            <person name="Floudas D."/>
            <person name="Sun H."/>
            <person name="Yadav J.S."/>
            <person name="Pangilinan J."/>
            <person name="Larsson K.H."/>
            <person name="Matsuura K."/>
            <person name="Barry K."/>
            <person name="Labutti K."/>
            <person name="Kuo R."/>
            <person name="Ohm R.A."/>
            <person name="Bhattacharya S.S."/>
            <person name="Shirouzu T."/>
            <person name="Yoshinaga Y."/>
            <person name="Martin F.M."/>
            <person name="Grigoriev I.V."/>
            <person name="Hibbett D.S."/>
        </authorList>
    </citation>
    <scope>NUCLEOTIDE SEQUENCE [LARGE SCALE GENOMIC DNA]</scope>
    <source>
        <strain evidence="5 6">CBS 109695</strain>
    </source>
</reference>
<name>A0A166U1B8_9AGAM</name>
<keyword evidence="3" id="KW-0539">Nucleus</keyword>
<comment type="subcellular location">
    <subcellularLocation>
        <location evidence="1">Nucleus</location>
    </subcellularLocation>
</comment>
<dbReference type="OrthoDB" id="19679at2759"/>
<feature type="region of interest" description="Disordered" evidence="4">
    <location>
        <begin position="412"/>
        <end position="440"/>
    </location>
</feature>
<dbReference type="InterPro" id="IPR019148">
    <property type="entry name" value="Nuclear_protein_DGCR14_ESS-2"/>
</dbReference>
<evidence type="ECO:0000256" key="2">
    <source>
        <dbReference type="ARBA" id="ARBA00009072"/>
    </source>
</evidence>
<keyword evidence="6" id="KW-1185">Reference proteome</keyword>
<evidence type="ECO:0008006" key="7">
    <source>
        <dbReference type="Google" id="ProtNLM"/>
    </source>
</evidence>
<gene>
    <name evidence="5" type="ORF">FIBSPDRAFT_916899</name>
</gene>
<evidence type="ECO:0000256" key="3">
    <source>
        <dbReference type="ARBA" id="ARBA00023242"/>
    </source>
</evidence>
<feature type="region of interest" description="Disordered" evidence="4">
    <location>
        <begin position="370"/>
        <end position="389"/>
    </location>
</feature>
<feature type="region of interest" description="Disordered" evidence="4">
    <location>
        <begin position="74"/>
        <end position="119"/>
    </location>
</feature>
<comment type="similarity">
    <text evidence="2">Belongs to the ESS2 family.</text>
</comment>
<dbReference type="GO" id="GO:0071013">
    <property type="term" value="C:catalytic step 2 spliceosome"/>
    <property type="evidence" value="ECO:0007669"/>
    <property type="project" value="TreeGrafter"/>
</dbReference>
<sequence>MSTPRPGTTPATIERSLNRQVVLEEDEYTEAMSKIIARDFFPSLVHLDATNEYLDALHSQDSSLINASVRKLQDLSSTPTPRHGRGWDDQTPFTAGPSETPLRTPRGESEPAHKRPRYNTDMSLDEFQARYTSEDNSSFTEILDDENRKRKEKWAWAWDAQKRIEAGHEKVKEQRERMLIEAPPAAGVRERFTIEAPKPAGLIMDVEAGENGNGESGTGTQVVIQAVQPEVDVMAPKKDTRSAGVDGWVFKTRNSLMFPPDADMTPYQNAGSSAAARDPKIVKHGNTRLPEQEESTDVRSMSAPPSPTRSRIDAAISGTPYRPRSPTINNFSLVPNMPSPTPSELGPDAVKQLMTWGTLTGTPRILSQTNGSLPPTSTPFHLPGPSSRETISHRLSANASRSLRAKAGLLQGPRAPGIVPRTPGGKMGPPSWTPRKTEGSLTPAAKRLLDRTALGTAAVRRAEVMGRTAGWEGGNERNLKNVRWTPSPSPVARRG</sequence>
<proteinExistence type="inferred from homology"/>
<accession>A0A166U1B8</accession>
<evidence type="ECO:0000256" key="1">
    <source>
        <dbReference type="ARBA" id="ARBA00004123"/>
    </source>
</evidence>
<dbReference type="STRING" id="436010.A0A166U1B8"/>
<dbReference type="PANTHER" id="PTHR12940:SF0">
    <property type="entry name" value="SPLICING FACTOR ESS-2 HOMOLOG"/>
    <property type="match status" value="1"/>
</dbReference>
<evidence type="ECO:0000313" key="6">
    <source>
        <dbReference type="Proteomes" id="UP000076532"/>
    </source>
</evidence>
<dbReference type="Proteomes" id="UP000076532">
    <property type="component" value="Unassembled WGS sequence"/>
</dbReference>
<evidence type="ECO:0000256" key="4">
    <source>
        <dbReference type="SAM" id="MobiDB-lite"/>
    </source>
</evidence>
<dbReference type="PANTHER" id="PTHR12940">
    <property type="entry name" value="ES-2 PROTEIN - RELATED"/>
    <property type="match status" value="1"/>
</dbReference>
<protein>
    <recommendedName>
        <fullName evidence="7">Nuclear protein DGCR14</fullName>
    </recommendedName>
</protein>
<dbReference type="Pfam" id="PF09751">
    <property type="entry name" value="Es2"/>
    <property type="match status" value="1"/>
</dbReference>